<reference evidence="1" key="1">
    <citation type="journal article" date="2013" name="Nat. Commun.">
        <title>Whole-genome sequencing of Oryza brachyantha reveals mechanisms underlying Oryza genome evolution.</title>
        <authorList>
            <person name="Chen J."/>
            <person name="Huang Q."/>
            <person name="Gao D."/>
            <person name="Wang J."/>
            <person name="Lang Y."/>
            <person name="Liu T."/>
            <person name="Li B."/>
            <person name="Bai Z."/>
            <person name="Luis Goicoechea J."/>
            <person name="Liang C."/>
            <person name="Chen C."/>
            <person name="Zhang W."/>
            <person name="Sun S."/>
            <person name="Liao Y."/>
            <person name="Zhang X."/>
            <person name="Yang L."/>
            <person name="Song C."/>
            <person name="Wang M."/>
            <person name="Shi J."/>
            <person name="Liu G."/>
            <person name="Liu J."/>
            <person name="Zhou H."/>
            <person name="Zhou W."/>
            <person name="Yu Q."/>
            <person name="An N."/>
            <person name="Chen Y."/>
            <person name="Cai Q."/>
            <person name="Wang B."/>
            <person name="Liu B."/>
            <person name="Min J."/>
            <person name="Huang Y."/>
            <person name="Wu H."/>
            <person name="Li Z."/>
            <person name="Zhang Y."/>
            <person name="Yin Y."/>
            <person name="Song W."/>
            <person name="Jiang J."/>
            <person name="Jackson S.A."/>
            <person name="Wing R.A."/>
            <person name="Wang J."/>
            <person name="Chen M."/>
        </authorList>
    </citation>
    <scope>NUCLEOTIDE SEQUENCE [LARGE SCALE GENOMIC DNA]</scope>
    <source>
        <strain evidence="1">cv. IRGC 101232</strain>
    </source>
</reference>
<evidence type="ECO:0000313" key="1">
    <source>
        <dbReference type="EnsemblPlants" id="OB06G26210.1"/>
    </source>
</evidence>
<keyword evidence="2" id="KW-1185">Reference proteome</keyword>
<dbReference type="Proteomes" id="UP000006038">
    <property type="component" value="Chromosome 6"/>
</dbReference>
<name>J3MF27_ORYBR</name>
<dbReference type="EnsemblPlants" id="OB06G26210.1">
    <property type="protein sequence ID" value="OB06G26210.1"/>
    <property type="gene ID" value="OB06G26210"/>
</dbReference>
<evidence type="ECO:0000313" key="2">
    <source>
        <dbReference type="Proteomes" id="UP000006038"/>
    </source>
</evidence>
<sequence>HESIVDFVVKYITRCFTILFSFNIQLALAPGEVVSGEPQAHHFFSWPRLLS</sequence>
<reference evidence="1" key="2">
    <citation type="submission" date="2013-04" db="UniProtKB">
        <authorList>
            <consortium name="EnsemblPlants"/>
        </authorList>
    </citation>
    <scope>IDENTIFICATION</scope>
</reference>
<dbReference type="HOGENOM" id="CLU_3112602_0_0_1"/>
<dbReference type="AlphaFoldDB" id="J3MF27"/>
<protein>
    <submittedName>
        <fullName evidence="1">Uncharacterized protein</fullName>
    </submittedName>
</protein>
<dbReference type="Gramene" id="OB06G26210.1">
    <property type="protein sequence ID" value="OB06G26210.1"/>
    <property type="gene ID" value="OB06G26210"/>
</dbReference>
<proteinExistence type="predicted"/>
<organism evidence="1">
    <name type="scientific">Oryza brachyantha</name>
    <name type="common">malo sina</name>
    <dbReference type="NCBI Taxonomy" id="4533"/>
    <lineage>
        <taxon>Eukaryota</taxon>
        <taxon>Viridiplantae</taxon>
        <taxon>Streptophyta</taxon>
        <taxon>Embryophyta</taxon>
        <taxon>Tracheophyta</taxon>
        <taxon>Spermatophyta</taxon>
        <taxon>Magnoliopsida</taxon>
        <taxon>Liliopsida</taxon>
        <taxon>Poales</taxon>
        <taxon>Poaceae</taxon>
        <taxon>BOP clade</taxon>
        <taxon>Oryzoideae</taxon>
        <taxon>Oryzeae</taxon>
        <taxon>Oryzinae</taxon>
        <taxon>Oryza</taxon>
    </lineage>
</organism>
<accession>J3MF27</accession>